<keyword evidence="3 6" id="KW-1133">Transmembrane helix</keyword>
<feature type="domain" description="NADH:quinone oxidoreductase/Mrp antiporter transmembrane" evidence="7">
    <location>
        <begin position="184"/>
        <end position="461"/>
    </location>
</feature>
<dbReference type="Proteomes" id="UP000033428">
    <property type="component" value="Unassembled WGS sequence"/>
</dbReference>
<feature type="transmembrane region" description="Helical" evidence="6">
    <location>
        <begin position="29"/>
        <end position="50"/>
    </location>
</feature>
<evidence type="ECO:0000313" key="9">
    <source>
        <dbReference type="EMBL" id="KJJ85974.1"/>
    </source>
</evidence>
<dbReference type="Pfam" id="PF00361">
    <property type="entry name" value="Proton_antipo_M"/>
    <property type="match status" value="1"/>
</dbReference>
<dbReference type="InterPro" id="IPR001516">
    <property type="entry name" value="Proton_antipo_N"/>
</dbReference>
<protein>
    <submittedName>
        <fullName evidence="9">Ech hydrogenase subunit A</fullName>
    </submittedName>
</protein>
<comment type="caution">
    <text evidence="9">The sequence shown here is derived from an EMBL/GenBank/DDBJ whole genome shotgun (WGS) entry which is preliminary data.</text>
</comment>
<feature type="transmembrane region" description="Helical" evidence="6">
    <location>
        <begin position="188"/>
        <end position="206"/>
    </location>
</feature>
<comment type="subcellular location">
    <subcellularLocation>
        <location evidence="1">Endomembrane system</location>
        <topology evidence="1">Multi-pass membrane protein</topology>
    </subcellularLocation>
    <subcellularLocation>
        <location evidence="5">Membrane</location>
        <topology evidence="5">Multi-pass membrane protein</topology>
    </subcellularLocation>
</comment>
<feature type="transmembrane region" description="Helical" evidence="6">
    <location>
        <begin position="126"/>
        <end position="145"/>
    </location>
</feature>
<feature type="transmembrane region" description="Helical" evidence="6">
    <location>
        <begin position="62"/>
        <end position="83"/>
    </location>
</feature>
<feature type="domain" description="NADH-Ubiquinone oxidoreductase (complex I) chain 5 N-terminal" evidence="8">
    <location>
        <begin position="114"/>
        <end position="150"/>
    </location>
</feature>
<evidence type="ECO:0000259" key="8">
    <source>
        <dbReference type="Pfam" id="PF00662"/>
    </source>
</evidence>
<reference evidence="9 10" key="1">
    <citation type="submission" date="2015-02" db="EMBL/GenBank/DDBJ databases">
        <title>Single-cell genomics of uncultivated deep-branching MTB reveals a conserved set of magnetosome genes.</title>
        <authorList>
            <person name="Kolinko S."/>
            <person name="Richter M."/>
            <person name="Glockner F.O."/>
            <person name="Brachmann A."/>
            <person name="Schuler D."/>
        </authorList>
    </citation>
    <scope>NUCLEOTIDE SEQUENCE [LARGE SCALE GENOMIC DNA]</scope>
    <source>
        <strain evidence="9">SKK-01</strain>
    </source>
</reference>
<feature type="transmembrane region" description="Helical" evidence="6">
    <location>
        <begin position="249"/>
        <end position="269"/>
    </location>
</feature>
<evidence type="ECO:0000256" key="3">
    <source>
        <dbReference type="ARBA" id="ARBA00022989"/>
    </source>
</evidence>
<feature type="transmembrane region" description="Helical" evidence="6">
    <location>
        <begin position="218"/>
        <end position="237"/>
    </location>
</feature>
<sequence>MFLPVALIIVPLLCAFFISLISNSRIRDFIIFFFSGIICILSLTLLFTTYHSEKIQYFSIDIPSIDILFMSIEVFIGIFIVFIGIKYKRLSISVLAFIQTVIMVWFEFSTGHKIYVAYNFFVDKLSILMALVIGVIGSLICVYSVNYMKEFHNQYHKEIKDRSRALLSILFIFISAMFGIIFFNNLTWIYLAWEITTLCSFLLIGYKQTEESRKNALRALLFNLMGGLAFVIGIVFLAKTNGIMELDKLMRIGQAGALLPVILFCFAGLTKSAQMPFSKWLLGAMVAPTPVSALLHSSTMVKAGVYLILRFATILEGTLAGMMIALIGAVTFLFGSFIAISESDAKKILAYSTVANLGLIVLCAGIGTYEALWAAILLIIFHAVSKCLLFLCVGIVEHKLHSRNIEDMTSLIITMPKISIMMQIGMAGMFLAPFGMLIRKWAVLKALVDYNPILAVFVIFGSSATLMYWIKWVGKLIIVTGQREKIEEGISFGQWFSLSGLAVLTIAFCMFFPVMSSVLIEPYIIEIFGISVTMSHGNVVIMSIMLSMIMLFPLSFINYGKQVKVVDAFLCGANTGDGAQFTGSARAVYDIEIKNYYFSKYFGENILLKYGRNIAIALIVIMFIFALNKA</sequence>
<evidence type="ECO:0000256" key="4">
    <source>
        <dbReference type="ARBA" id="ARBA00023136"/>
    </source>
</evidence>
<dbReference type="PANTHER" id="PTHR43373:SF1">
    <property type="entry name" value="NA(+)_H(+) ANTIPORTER SUBUNIT A"/>
    <property type="match status" value="1"/>
</dbReference>
<feature type="transmembrane region" description="Helical" evidence="6">
    <location>
        <begin position="165"/>
        <end position="182"/>
    </location>
</feature>
<evidence type="ECO:0000256" key="5">
    <source>
        <dbReference type="RuleBase" id="RU000320"/>
    </source>
</evidence>
<gene>
    <name evidence="9" type="ORF">OMAG_000158</name>
</gene>
<feature type="transmembrane region" description="Helical" evidence="6">
    <location>
        <begin position="348"/>
        <end position="367"/>
    </location>
</feature>
<feature type="transmembrane region" description="Helical" evidence="6">
    <location>
        <begin position="6"/>
        <end position="22"/>
    </location>
</feature>
<evidence type="ECO:0000313" key="10">
    <source>
        <dbReference type="Proteomes" id="UP000033428"/>
    </source>
</evidence>
<proteinExistence type="predicted"/>
<feature type="transmembrane region" description="Helical" evidence="6">
    <location>
        <begin position="540"/>
        <end position="559"/>
    </location>
</feature>
<name>A0A0F0CVB3_9BACT</name>
<feature type="transmembrane region" description="Helical" evidence="6">
    <location>
        <begin position="319"/>
        <end position="341"/>
    </location>
</feature>
<dbReference type="PATRIC" id="fig|1609969.3.peg.194"/>
<feature type="transmembrane region" description="Helical" evidence="6">
    <location>
        <begin position="610"/>
        <end position="627"/>
    </location>
</feature>
<dbReference type="PRINTS" id="PR01434">
    <property type="entry name" value="NADHDHGNASE5"/>
</dbReference>
<feature type="transmembrane region" description="Helical" evidence="6">
    <location>
        <begin position="495"/>
        <end position="520"/>
    </location>
</feature>
<dbReference type="InterPro" id="IPR050616">
    <property type="entry name" value="CPA3_Na-H_Antiporter_A"/>
</dbReference>
<dbReference type="InterPro" id="IPR001750">
    <property type="entry name" value="ND/Mrp_TM"/>
</dbReference>
<dbReference type="GO" id="GO:0012505">
    <property type="term" value="C:endomembrane system"/>
    <property type="evidence" value="ECO:0007669"/>
    <property type="project" value="UniProtKB-SubCell"/>
</dbReference>
<dbReference type="GO" id="GO:0016020">
    <property type="term" value="C:membrane"/>
    <property type="evidence" value="ECO:0007669"/>
    <property type="project" value="UniProtKB-SubCell"/>
</dbReference>
<feature type="transmembrane region" description="Helical" evidence="6">
    <location>
        <begin position="418"/>
        <end position="438"/>
    </location>
</feature>
<feature type="transmembrane region" description="Helical" evidence="6">
    <location>
        <begin position="90"/>
        <end position="106"/>
    </location>
</feature>
<dbReference type="Pfam" id="PF00662">
    <property type="entry name" value="Proton_antipo_N"/>
    <property type="match status" value="1"/>
</dbReference>
<feature type="transmembrane region" description="Helical" evidence="6">
    <location>
        <begin position="450"/>
        <end position="474"/>
    </location>
</feature>
<evidence type="ECO:0000256" key="1">
    <source>
        <dbReference type="ARBA" id="ARBA00004127"/>
    </source>
</evidence>
<dbReference type="PANTHER" id="PTHR43373">
    <property type="entry name" value="NA(+)/H(+) ANTIPORTER SUBUNIT"/>
    <property type="match status" value="1"/>
</dbReference>
<dbReference type="AlphaFoldDB" id="A0A0F0CVB3"/>
<accession>A0A0F0CVB3</accession>
<dbReference type="EMBL" id="JYNY01000032">
    <property type="protein sequence ID" value="KJJ85974.1"/>
    <property type="molecule type" value="Genomic_DNA"/>
</dbReference>
<evidence type="ECO:0000256" key="6">
    <source>
        <dbReference type="SAM" id="Phobius"/>
    </source>
</evidence>
<feature type="transmembrane region" description="Helical" evidence="6">
    <location>
        <begin position="373"/>
        <end position="397"/>
    </location>
</feature>
<organism evidence="9 10">
    <name type="scientific">Candidatus Omnitrophus magneticus</name>
    <dbReference type="NCBI Taxonomy" id="1609969"/>
    <lineage>
        <taxon>Bacteria</taxon>
        <taxon>Pseudomonadati</taxon>
        <taxon>Candidatus Omnitrophota</taxon>
        <taxon>Candidatus Omnitrophus</taxon>
    </lineage>
</organism>
<keyword evidence="4 6" id="KW-0472">Membrane</keyword>
<feature type="transmembrane region" description="Helical" evidence="6">
    <location>
        <begin position="281"/>
        <end position="299"/>
    </location>
</feature>
<evidence type="ECO:0000259" key="7">
    <source>
        <dbReference type="Pfam" id="PF00361"/>
    </source>
</evidence>
<keyword evidence="10" id="KW-1185">Reference proteome</keyword>
<keyword evidence="2 5" id="KW-0812">Transmembrane</keyword>
<evidence type="ECO:0000256" key="2">
    <source>
        <dbReference type="ARBA" id="ARBA00022692"/>
    </source>
</evidence>